<evidence type="ECO:0000313" key="4">
    <source>
        <dbReference type="Proteomes" id="UP000663891"/>
    </source>
</evidence>
<dbReference type="InterPro" id="IPR029063">
    <property type="entry name" value="SAM-dependent_MTases_sf"/>
</dbReference>
<dbReference type="Proteomes" id="UP000663891">
    <property type="component" value="Unassembled WGS sequence"/>
</dbReference>
<keyword evidence="1" id="KW-0472">Membrane</keyword>
<evidence type="ECO:0000259" key="2">
    <source>
        <dbReference type="Pfam" id="PF05050"/>
    </source>
</evidence>
<dbReference type="InterPro" id="IPR006342">
    <property type="entry name" value="FkbM_mtfrase"/>
</dbReference>
<proteinExistence type="predicted"/>
<dbReference type="SUPFAM" id="SSF53335">
    <property type="entry name" value="S-adenosyl-L-methionine-dependent methyltransferases"/>
    <property type="match status" value="1"/>
</dbReference>
<keyword evidence="1" id="KW-1133">Transmembrane helix</keyword>
<evidence type="ECO:0000313" key="3">
    <source>
        <dbReference type="EMBL" id="CAF1033965.1"/>
    </source>
</evidence>
<keyword evidence="1" id="KW-0812">Transmembrane</keyword>
<comment type="caution">
    <text evidence="3">The sequence shown here is derived from an EMBL/GenBank/DDBJ whole genome shotgun (WGS) entry which is preliminary data.</text>
</comment>
<dbReference type="PANTHER" id="PTHR34203:SF15">
    <property type="entry name" value="SLL1173 PROTEIN"/>
    <property type="match status" value="1"/>
</dbReference>
<dbReference type="Pfam" id="PF05050">
    <property type="entry name" value="Methyltransf_21"/>
    <property type="match status" value="1"/>
</dbReference>
<dbReference type="InterPro" id="IPR052514">
    <property type="entry name" value="SAM-dependent_MTase"/>
</dbReference>
<dbReference type="AlphaFoldDB" id="A0A814J8A4"/>
<dbReference type="OrthoDB" id="411251at2759"/>
<accession>A0A814J8A4</accession>
<protein>
    <recommendedName>
        <fullName evidence="2">Methyltransferase FkbM domain-containing protein</fullName>
    </recommendedName>
</protein>
<sequence>MTVNARSLTRILLVVGCCLLIGYYLRSSKQQKQSINDILTITSLGSVVNIIDPYMKLENDVKCIKTKVLLNLYNTTVCIYNDKDAVSADLAQTHIWDEGDVTRLLKILIQNPHLDMIDIGANIGSYTMFTAGALGRFTLSVDCFMPNIEPLGRFTLSVDCFMPNIERIVKAVQIQNVQNRVVLVQNALYAKSGELLRLTNESASGLQLTNNTQMDVDSHYNVKTIRFDDLLPILVERKVRAAVIKIDIEGSESYMCETGSKVFEVIDIQLVMMEWGHGFRKWYKSRYQSIIKFFALLDYVVTDENLQLYRLNKLQENIYEQLTNHFDAEQWNKVDLSIDIRYHLLELFVKKKEIKLKDKQNKINPLEDVCLKQKFEIQRLKSEVESNLQ</sequence>
<gene>
    <name evidence="3" type="ORF">VCS650_LOCUS16488</name>
</gene>
<evidence type="ECO:0000256" key="1">
    <source>
        <dbReference type="SAM" id="Phobius"/>
    </source>
</evidence>
<dbReference type="Gene3D" id="3.40.50.150">
    <property type="entry name" value="Vaccinia Virus protein VP39"/>
    <property type="match status" value="1"/>
</dbReference>
<dbReference type="PANTHER" id="PTHR34203">
    <property type="entry name" value="METHYLTRANSFERASE, FKBM FAMILY PROTEIN"/>
    <property type="match status" value="1"/>
</dbReference>
<feature type="transmembrane region" description="Helical" evidence="1">
    <location>
        <begin position="7"/>
        <end position="25"/>
    </location>
</feature>
<name>A0A814J8A4_9BILA</name>
<feature type="domain" description="Methyltransferase FkbM" evidence="2">
    <location>
        <begin position="118"/>
        <end position="299"/>
    </location>
</feature>
<reference evidence="3" key="1">
    <citation type="submission" date="2021-02" db="EMBL/GenBank/DDBJ databases">
        <authorList>
            <person name="Nowell W R."/>
        </authorList>
    </citation>
    <scope>NUCLEOTIDE SEQUENCE</scope>
</reference>
<dbReference type="EMBL" id="CAJNON010000148">
    <property type="protein sequence ID" value="CAF1033965.1"/>
    <property type="molecule type" value="Genomic_DNA"/>
</dbReference>
<organism evidence="3 4">
    <name type="scientific">Adineta steineri</name>
    <dbReference type="NCBI Taxonomy" id="433720"/>
    <lineage>
        <taxon>Eukaryota</taxon>
        <taxon>Metazoa</taxon>
        <taxon>Spiralia</taxon>
        <taxon>Gnathifera</taxon>
        <taxon>Rotifera</taxon>
        <taxon>Eurotatoria</taxon>
        <taxon>Bdelloidea</taxon>
        <taxon>Adinetida</taxon>
        <taxon>Adinetidae</taxon>
        <taxon>Adineta</taxon>
    </lineage>
</organism>
<dbReference type="NCBIfam" id="TIGR01444">
    <property type="entry name" value="fkbM_fam"/>
    <property type="match status" value="1"/>
</dbReference>